<reference evidence="2 3" key="1">
    <citation type="submission" date="2016-10" db="EMBL/GenBank/DDBJ databases">
        <authorList>
            <person name="de Groot N.N."/>
        </authorList>
    </citation>
    <scope>NUCLEOTIDE SEQUENCE [LARGE SCALE GENOMIC DNA]</scope>
    <source>
        <strain evidence="2 3">CGMCC 4.6858</strain>
    </source>
</reference>
<keyword evidence="2" id="KW-0808">Transferase</keyword>
<dbReference type="Pfam" id="PF04230">
    <property type="entry name" value="PS_pyruv_trans"/>
    <property type="match status" value="1"/>
</dbReference>
<dbReference type="Proteomes" id="UP000199034">
    <property type="component" value="Unassembled WGS sequence"/>
</dbReference>
<protein>
    <submittedName>
        <fullName evidence="2">Polysaccharide pyruvyl transferase</fullName>
    </submittedName>
</protein>
<evidence type="ECO:0000259" key="1">
    <source>
        <dbReference type="Pfam" id="PF04230"/>
    </source>
</evidence>
<dbReference type="OrthoDB" id="1425928at2"/>
<dbReference type="InterPro" id="IPR007345">
    <property type="entry name" value="Polysacch_pyruvyl_Trfase"/>
</dbReference>
<dbReference type="SUPFAM" id="SSF53756">
    <property type="entry name" value="UDP-Glycosyltransferase/glycogen phosphorylase"/>
    <property type="match status" value="1"/>
</dbReference>
<dbReference type="EMBL" id="FMZM01000003">
    <property type="protein sequence ID" value="SDC62877.1"/>
    <property type="molecule type" value="Genomic_DNA"/>
</dbReference>
<gene>
    <name evidence="2" type="ORF">SAMN05421872_103143</name>
</gene>
<evidence type="ECO:0000313" key="2">
    <source>
        <dbReference type="EMBL" id="SDC62877.1"/>
    </source>
</evidence>
<proteinExistence type="predicted"/>
<accession>A0A1G6N653</accession>
<dbReference type="RefSeq" id="WP_090852626.1">
    <property type="nucleotide sequence ID" value="NZ_FMZM01000003.1"/>
</dbReference>
<dbReference type="STRING" id="1045774.SAMN05421872_103143"/>
<dbReference type="GO" id="GO:0016740">
    <property type="term" value="F:transferase activity"/>
    <property type="evidence" value="ECO:0007669"/>
    <property type="project" value="UniProtKB-KW"/>
</dbReference>
<sequence>MNHPDTTPRVLTVGAYERDNFGDLLFLLLTERYLAGSEIVASAPFAADMTELLDRQVVATGEHLQQHRYDVVWSVGGQVGALDLEGAFRMAVPPREFAAYQTATPARQREILSAAVAGAPITSPYVPTVGAFPLNGGAVSVLNSVGIAGLTTRSVKVRHEMAAVLRTADVVSVRDKPSSKYLQELGVEHTLAPDVVHTLRVLEPYEPDPDSDVVVLQVSSGLAALMGHETIAEQLAASRHLGGSKVRFVMAGLATSHDSVADCERIAERLQQLSPSTEIEFATGRQPLDVVKAIRDARLVIGTSLHVRIVAASYDLPRVTFERTKPTRYARHWDKHMPFHVAVTDLDEAMGAALGARNRPEVREASARLSRLADENVRAIADRVGELTAGLTDAVREERAETRLAALAAAAEAAHHDLPGIRDELDATQARLDETRTVLARTRASLAEAQAQAVPAGRPGLAERVLRRAGRRER</sequence>
<keyword evidence="3" id="KW-1185">Reference proteome</keyword>
<organism evidence="2 3">
    <name type="scientific">Nocardioides lianchengensis</name>
    <dbReference type="NCBI Taxonomy" id="1045774"/>
    <lineage>
        <taxon>Bacteria</taxon>
        <taxon>Bacillati</taxon>
        <taxon>Actinomycetota</taxon>
        <taxon>Actinomycetes</taxon>
        <taxon>Propionibacteriales</taxon>
        <taxon>Nocardioidaceae</taxon>
        <taxon>Nocardioides</taxon>
    </lineage>
</organism>
<name>A0A1G6N653_9ACTN</name>
<dbReference type="AlphaFoldDB" id="A0A1G6N653"/>
<feature type="domain" description="Polysaccharide pyruvyl transferase" evidence="1">
    <location>
        <begin position="142"/>
        <end position="320"/>
    </location>
</feature>
<evidence type="ECO:0000313" key="3">
    <source>
        <dbReference type="Proteomes" id="UP000199034"/>
    </source>
</evidence>